<evidence type="ECO:0000313" key="3">
    <source>
        <dbReference type="Proteomes" id="UP000694388"/>
    </source>
</evidence>
<reference evidence="2" key="2">
    <citation type="submission" date="2025-09" db="UniProtKB">
        <authorList>
            <consortium name="Ensembl"/>
        </authorList>
    </citation>
    <scope>IDENTIFICATION</scope>
</reference>
<dbReference type="PANTHER" id="PTHR46060">
    <property type="entry name" value="MARINER MOS1 TRANSPOSASE-LIKE PROTEIN"/>
    <property type="match status" value="1"/>
</dbReference>
<dbReference type="Pfam" id="PF17906">
    <property type="entry name" value="HTH_48"/>
    <property type="match status" value="1"/>
</dbReference>
<reference evidence="2" key="1">
    <citation type="submission" date="2025-08" db="UniProtKB">
        <authorList>
            <consortium name="Ensembl"/>
        </authorList>
    </citation>
    <scope>IDENTIFICATION</scope>
</reference>
<dbReference type="AlphaFoldDB" id="A0A8C4Q567"/>
<dbReference type="Ensembl" id="ENSEBUT00000010744.1">
    <property type="protein sequence ID" value="ENSEBUP00000010201.1"/>
    <property type="gene ID" value="ENSEBUG00000006549.1"/>
</dbReference>
<dbReference type="Gene3D" id="1.10.10.1450">
    <property type="match status" value="1"/>
</dbReference>
<dbReference type="InterPro" id="IPR041426">
    <property type="entry name" value="Mos1_HTH"/>
</dbReference>
<dbReference type="OMA" id="ATEAHAM"/>
<dbReference type="InterPro" id="IPR052709">
    <property type="entry name" value="Transposase-MT_Hybrid"/>
</dbReference>
<feature type="domain" description="Mos1 transposase HTH" evidence="1">
    <location>
        <begin position="11"/>
        <end position="55"/>
    </location>
</feature>
<proteinExistence type="predicted"/>
<dbReference type="PANTHER" id="PTHR46060:SF1">
    <property type="entry name" value="MARINER MOS1 TRANSPOSASE-LIKE PROTEIN"/>
    <property type="match status" value="1"/>
</dbReference>
<dbReference type="Proteomes" id="UP000694388">
    <property type="component" value="Unplaced"/>
</dbReference>
<keyword evidence="3" id="KW-1185">Reference proteome</keyword>
<dbReference type="GeneTree" id="ENSGT00940000166405"/>
<name>A0A8C4Q567_EPTBU</name>
<protein>
    <recommendedName>
        <fullName evidence="1">Mos1 transposase HTH domain-containing protein</fullName>
    </recommendedName>
</protein>
<sequence length="203" mass="24267">MSRRTMSREQRANLKFLTKLGKTPSESFTMLQQVYREDTMSRTHAFEWHKRFKEGREEVEDDPRSGRPSMSRTVDNIEHVKQMVHADHQLTVWMIAEELSINKETVWSIITENLEMRKVCGKMVPKLLSEDQKQQRVTVCQDIMESINIRHLIASSFCDGFHWDSHPHFPRNGWQNVAPPWYMLLREPPSWNLIQEWSWPWMV</sequence>
<accession>A0A8C4Q567</accession>
<organism evidence="2 3">
    <name type="scientific">Eptatretus burgeri</name>
    <name type="common">Inshore hagfish</name>
    <dbReference type="NCBI Taxonomy" id="7764"/>
    <lineage>
        <taxon>Eukaryota</taxon>
        <taxon>Metazoa</taxon>
        <taxon>Chordata</taxon>
        <taxon>Craniata</taxon>
        <taxon>Vertebrata</taxon>
        <taxon>Cyclostomata</taxon>
        <taxon>Myxini</taxon>
        <taxon>Myxiniformes</taxon>
        <taxon>Myxinidae</taxon>
        <taxon>Eptatretinae</taxon>
        <taxon>Eptatretus</taxon>
    </lineage>
</organism>
<evidence type="ECO:0000313" key="2">
    <source>
        <dbReference type="Ensembl" id="ENSEBUP00000010201.1"/>
    </source>
</evidence>
<evidence type="ECO:0000259" key="1">
    <source>
        <dbReference type="Pfam" id="PF17906"/>
    </source>
</evidence>